<dbReference type="GO" id="GO:0003677">
    <property type="term" value="F:DNA binding"/>
    <property type="evidence" value="ECO:0007669"/>
    <property type="project" value="UniProtKB-KW"/>
</dbReference>
<keyword evidence="8" id="KW-0863">Zinc-finger</keyword>
<dbReference type="OrthoDB" id="2567631at2"/>
<evidence type="ECO:0000256" key="11">
    <source>
        <dbReference type="ARBA" id="ARBA00022881"/>
    </source>
</evidence>
<dbReference type="GO" id="GO:0005524">
    <property type="term" value="F:ATP binding"/>
    <property type="evidence" value="ECO:0007669"/>
    <property type="project" value="UniProtKB-KW"/>
</dbReference>
<proteinExistence type="predicted"/>
<evidence type="ECO:0000256" key="3">
    <source>
        <dbReference type="ARBA" id="ARBA00022723"/>
    </source>
</evidence>
<keyword evidence="5" id="KW-0547">Nucleotide-binding</keyword>
<keyword evidence="6" id="KW-0227">DNA damage</keyword>
<gene>
    <name evidence="15" type="ORF">DFP97_1712</name>
</gene>
<dbReference type="Gene3D" id="1.10.8.280">
    <property type="entry name" value="ABC transporter ATPase domain-like"/>
    <property type="match status" value="1"/>
</dbReference>
<keyword evidence="13" id="KW-0234">DNA repair</keyword>
<evidence type="ECO:0000256" key="7">
    <source>
        <dbReference type="ARBA" id="ARBA00022769"/>
    </source>
</evidence>
<name>A0A368VDH5_9BACL</name>
<comment type="caution">
    <text evidence="15">The sequence shown here is derived from an EMBL/GenBank/DDBJ whole genome shotgun (WGS) entry which is preliminary data.</text>
</comment>
<dbReference type="Proteomes" id="UP000252415">
    <property type="component" value="Unassembled WGS sequence"/>
</dbReference>
<keyword evidence="3" id="KW-0479">Metal-binding</keyword>
<evidence type="ECO:0000313" key="16">
    <source>
        <dbReference type="Proteomes" id="UP000252415"/>
    </source>
</evidence>
<keyword evidence="10" id="KW-0067">ATP-binding</keyword>
<evidence type="ECO:0000256" key="1">
    <source>
        <dbReference type="ARBA" id="ARBA00004496"/>
    </source>
</evidence>
<dbReference type="GO" id="GO:0006281">
    <property type="term" value="P:DNA repair"/>
    <property type="evidence" value="ECO:0007669"/>
    <property type="project" value="UniProtKB-KW"/>
</dbReference>
<evidence type="ECO:0000259" key="14">
    <source>
        <dbReference type="Pfam" id="PF17755"/>
    </source>
</evidence>
<dbReference type="GO" id="GO:0008270">
    <property type="term" value="F:zinc ion binding"/>
    <property type="evidence" value="ECO:0007669"/>
    <property type="project" value="UniProtKB-KW"/>
</dbReference>
<keyword evidence="16" id="KW-1185">Reference proteome</keyword>
<accession>A0A368VDH5</accession>
<sequence>MDRTQIPDKPFNPKRPGTLVGILLTVSEYLGALYGSIAETRSAGSYGRCSECGGNVGSAEIDPGRMIAPELSLKNGAVLLWAGTDCAPVPRIRQLAAMLGIDYLKPLEEQDPGFIPILLYGYDKEPVSFVHNKKPRTDYYRGCVHDLQYMIDARTTSKGNLRMISYFSKRTDCPACQGTGMSNTVTDIRLAGHRLSEAEKLPIPEMRSFILGLSQLIDAKEYDIVSPIISQLEPMLIYLNKIGIRTLNPTTAQEVVQTVTS</sequence>
<dbReference type="RefSeq" id="WP_114384367.1">
    <property type="nucleotide sequence ID" value="NZ_QPJD01000071.1"/>
</dbReference>
<dbReference type="GO" id="GO:0004518">
    <property type="term" value="F:nuclease activity"/>
    <property type="evidence" value="ECO:0007669"/>
    <property type="project" value="UniProtKB-KW"/>
</dbReference>
<comment type="subcellular location">
    <subcellularLocation>
        <location evidence="1">Cytoplasm</location>
    </subcellularLocation>
</comment>
<dbReference type="GO" id="GO:0005737">
    <property type="term" value="C:cytoplasm"/>
    <property type="evidence" value="ECO:0007669"/>
    <property type="project" value="UniProtKB-SubCell"/>
</dbReference>
<evidence type="ECO:0000256" key="5">
    <source>
        <dbReference type="ARBA" id="ARBA00022741"/>
    </source>
</evidence>
<keyword evidence="4" id="KW-0677">Repeat</keyword>
<keyword evidence="9" id="KW-0862">Zinc</keyword>
<dbReference type="PANTHER" id="PTHR43152">
    <property type="entry name" value="UVRABC SYSTEM PROTEIN A"/>
    <property type="match status" value="1"/>
</dbReference>
<evidence type="ECO:0000256" key="2">
    <source>
        <dbReference type="ARBA" id="ARBA00022490"/>
    </source>
</evidence>
<dbReference type="PANTHER" id="PTHR43152:SF3">
    <property type="entry name" value="UVRABC SYSTEM PROTEIN A"/>
    <property type="match status" value="1"/>
</dbReference>
<evidence type="ECO:0000256" key="6">
    <source>
        <dbReference type="ARBA" id="ARBA00022763"/>
    </source>
</evidence>
<dbReference type="InterPro" id="IPR041552">
    <property type="entry name" value="UvrA_DNA-bd"/>
</dbReference>
<organism evidence="15 16">
    <name type="scientific">Paenibacillus prosopidis</name>
    <dbReference type="NCBI Taxonomy" id="630520"/>
    <lineage>
        <taxon>Bacteria</taxon>
        <taxon>Bacillati</taxon>
        <taxon>Bacillota</taxon>
        <taxon>Bacilli</taxon>
        <taxon>Bacillales</taxon>
        <taxon>Paenibacillaceae</taxon>
        <taxon>Paenibacillus</taxon>
    </lineage>
</organism>
<protein>
    <submittedName>
        <fullName evidence="15">Excinuclease ABC subunit A</fullName>
    </submittedName>
</protein>
<evidence type="ECO:0000256" key="13">
    <source>
        <dbReference type="ARBA" id="ARBA00023204"/>
    </source>
</evidence>
<dbReference type="Pfam" id="PF17755">
    <property type="entry name" value="UvrA_DNA-bind"/>
    <property type="match status" value="1"/>
</dbReference>
<feature type="domain" description="UvrA DNA-binding" evidence="14">
    <location>
        <begin position="62"/>
        <end position="141"/>
    </location>
</feature>
<keyword evidence="11" id="KW-0267">Excision nuclease</keyword>
<dbReference type="EMBL" id="QPJD01000071">
    <property type="protein sequence ID" value="RCW39162.1"/>
    <property type="molecule type" value="Genomic_DNA"/>
</dbReference>
<reference evidence="15 16" key="1">
    <citation type="submission" date="2018-07" db="EMBL/GenBank/DDBJ databases">
        <title>Genomic Encyclopedia of Type Strains, Phase III (KMG-III): the genomes of soil and plant-associated and newly described type strains.</title>
        <authorList>
            <person name="Whitman W."/>
        </authorList>
    </citation>
    <scope>NUCLEOTIDE SEQUENCE [LARGE SCALE GENOMIC DNA]</scope>
    <source>
        <strain evidence="15 16">CECT 7506</strain>
    </source>
</reference>
<dbReference type="AlphaFoldDB" id="A0A368VDH5"/>
<evidence type="ECO:0000256" key="12">
    <source>
        <dbReference type="ARBA" id="ARBA00023125"/>
    </source>
</evidence>
<keyword evidence="7" id="KW-0228">DNA excision</keyword>
<evidence type="ECO:0000256" key="10">
    <source>
        <dbReference type="ARBA" id="ARBA00022840"/>
    </source>
</evidence>
<keyword evidence="12" id="KW-0238">DNA-binding</keyword>
<evidence type="ECO:0000256" key="8">
    <source>
        <dbReference type="ARBA" id="ARBA00022771"/>
    </source>
</evidence>
<evidence type="ECO:0000256" key="4">
    <source>
        <dbReference type="ARBA" id="ARBA00022737"/>
    </source>
</evidence>
<keyword evidence="2" id="KW-0963">Cytoplasm</keyword>
<evidence type="ECO:0000256" key="9">
    <source>
        <dbReference type="ARBA" id="ARBA00022833"/>
    </source>
</evidence>
<dbReference type="Gene3D" id="1.20.1580.10">
    <property type="entry name" value="ABC transporter ATPase like domain"/>
    <property type="match status" value="1"/>
</dbReference>
<evidence type="ECO:0000313" key="15">
    <source>
        <dbReference type="EMBL" id="RCW39162.1"/>
    </source>
</evidence>